<evidence type="ECO:0000313" key="2">
    <source>
        <dbReference type="Proteomes" id="UP000324832"/>
    </source>
</evidence>
<keyword evidence="2" id="KW-1185">Reference proteome</keyword>
<dbReference type="AlphaFoldDB" id="A0A5E4QIN4"/>
<accession>A0A5E4QIN4</accession>
<protein>
    <submittedName>
        <fullName evidence="1">Uncharacterized protein</fullName>
    </submittedName>
</protein>
<evidence type="ECO:0000313" key="1">
    <source>
        <dbReference type="EMBL" id="VVC97393.1"/>
    </source>
</evidence>
<reference evidence="1 2" key="1">
    <citation type="submission" date="2017-07" db="EMBL/GenBank/DDBJ databases">
        <authorList>
            <person name="Talla V."/>
            <person name="Backstrom N."/>
        </authorList>
    </citation>
    <scope>NUCLEOTIDE SEQUENCE [LARGE SCALE GENOMIC DNA]</scope>
</reference>
<name>A0A5E4QIN4_9NEOP</name>
<dbReference type="EMBL" id="FZQP02003157">
    <property type="protein sequence ID" value="VVC97393.1"/>
    <property type="molecule type" value="Genomic_DNA"/>
</dbReference>
<proteinExistence type="predicted"/>
<organism evidence="1 2">
    <name type="scientific">Leptidea sinapis</name>
    <dbReference type="NCBI Taxonomy" id="189913"/>
    <lineage>
        <taxon>Eukaryota</taxon>
        <taxon>Metazoa</taxon>
        <taxon>Ecdysozoa</taxon>
        <taxon>Arthropoda</taxon>
        <taxon>Hexapoda</taxon>
        <taxon>Insecta</taxon>
        <taxon>Pterygota</taxon>
        <taxon>Neoptera</taxon>
        <taxon>Endopterygota</taxon>
        <taxon>Lepidoptera</taxon>
        <taxon>Glossata</taxon>
        <taxon>Ditrysia</taxon>
        <taxon>Papilionoidea</taxon>
        <taxon>Pieridae</taxon>
        <taxon>Dismorphiinae</taxon>
        <taxon>Leptidea</taxon>
    </lineage>
</organism>
<sequence length="171" mass="19612">MIEEKMKLRRQWQNLRCPIMKTRLNALAAKISDALVTVADESWHSAIERAGDDWSGMHRLCRQLSGKPSPIRPLMASDGTPRYRAEDRAEIFADYLETQFIPNPTSDVQHVEIIERHLKNYFESPIVPTEDPVVFSPGHVQRMIRRTRLRKAPGPDRVTNEALLMLAAVLN</sequence>
<gene>
    <name evidence="1" type="ORF">LSINAPIS_LOCUS8681</name>
</gene>
<dbReference type="Proteomes" id="UP000324832">
    <property type="component" value="Unassembled WGS sequence"/>
</dbReference>